<dbReference type="EMBL" id="ASHM01234219">
    <property type="protein sequence ID" value="PNX68775.1"/>
    <property type="molecule type" value="Genomic_DNA"/>
</dbReference>
<name>A0A2K3KR55_TRIPR</name>
<organism evidence="2 3">
    <name type="scientific">Trifolium pratense</name>
    <name type="common">Red clover</name>
    <dbReference type="NCBI Taxonomy" id="57577"/>
    <lineage>
        <taxon>Eukaryota</taxon>
        <taxon>Viridiplantae</taxon>
        <taxon>Streptophyta</taxon>
        <taxon>Embryophyta</taxon>
        <taxon>Tracheophyta</taxon>
        <taxon>Spermatophyta</taxon>
        <taxon>Magnoliopsida</taxon>
        <taxon>eudicotyledons</taxon>
        <taxon>Gunneridae</taxon>
        <taxon>Pentapetalae</taxon>
        <taxon>rosids</taxon>
        <taxon>fabids</taxon>
        <taxon>Fabales</taxon>
        <taxon>Fabaceae</taxon>
        <taxon>Papilionoideae</taxon>
        <taxon>50 kb inversion clade</taxon>
        <taxon>NPAAA clade</taxon>
        <taxon>Hologalegina</taxon>
        <taxon>IRL clade</taxon>
        <taxon>Trifolieae</taxon>
        <taxon>Trifolium</taxon>
    </lineage>
</organism>
<evidence type="ECO:0000313" key="3">
    <source>
        <dbReference type="Proteomes" id="UP000236291"/>
    </source>
</evidence>
<feature type="compositionally biased region" description="Polar residues" evidence="1">
    <location>
        <begin position="16"/>
        <end position="26"/>
    </location>
</feature>
<proteinExistence type="predicted"/>
<evidence type="ECO:0000313" key="2">
    <source>
        <dbReference type="EMBL" id="PNX68775.1"/>
    </source>
</evidence>
<dbReference type="Proteomes" id="UP000236291">
    <property type="component" value="Unassembled WGS sequence"/>
</dbReference>
<dbReference type="AlphaFoldDB" id="A0A2K3KR55"/>
<accession>A0A2K3KR55</accession>
<reference evidence="2 3" key="1">
    <citation type="journal article" date="2014" name="Am. J. Bot.">
        <title>Genome assembly and annotation for red clover (Trifolium pratense; Fabaceae).</title>
        <authorList>
            <person name="Istvanek J."/>
            <person name="Jaros M."/>
            <person name="Krenek A."/>
            <person name="Repkova J."/>
        </authorList>
    </citation>
    <scope>NUCLEOTIDE SEQUENCE [LARGE SCALE GENOMIC DNA]</scope>
    <source>
        <strain evidence="3">cv. Tatra</strain>
        <tissue evidence="2">Young leaves</tissue>
    </source>
</reference>
<comment type="caution">
    <text evidence="2">The sequence shown here is derived from an EMBL/GenBank/DDBJ whole genome shotgun (WGS) entry which is preliminary data.</text>
</comment>
<evidence type="ECO:0000256" key="1">
    <source>
        <dbReference type="SAM" id="MobiDB-lite"/>
    </source>
</evidence>
<protein>
    <submittedName>
        <fullName evidence="2">Uncharacterized protein</fullName>
    </submittedName>
</protein>
<feature type="compositionally biased region" description="Basic and acidic residues" evidence="1">
    <location>
        <begin position="1"/>
        <end position="15"/>
    </location>
</feature>
<feature type="region of interest" description="Disordered" evidence="1">
    <location>
        <begin position="1"/>
        <end position="26"/>
    </location>
</feature>
<sequence length="26" mass="3055">MESSREARAREKEGIQDQSSCFLRIQ</sequence>
<feature type="non-terminal residue" evidence="2">
    <location>
        <position position="26"/>
    </location>
</feature>
<gene>
    <name evidence="2" type="ORF">L195_g064134</name>
</gene>
<reference evidence="2 3" key="2">
    <citation type="journal article" date="2017" name="Front. Plant Sci.">
        <title>Gene Classification and Mining of Molecular Markers Useful in Red Clover (Trifolium pratense) Breeding.</title>
        <authorList>
            <person name="Istvanek J."/>
            <person name="Dluhosova J."/>
            <person name="Dluhos P."/>
            <person name="Patkova L."/>
            <person name="Nedelnik J."/>
            <person name="Repkova J."/>
        </authorList>
    </citation>
    <scope>NUCLEOTIDE SEQUENCE [LARGE SCALE GENOMIC DNA]</scope>
    <source>
        <strain evidence="3">cv. Tatra</strain>
        <tissue evidence="2">Young leaves</tissue>
    </source>
</reference>